<name>A0A154P4C0_DUFNO</name>
<evidence type="ECO:0000313" key="1">
    <source>
        <dbReference type="EMBL" id="KZC06766.1"/>
    </source>
</evidence>
<reference evidence="1 2" key="1">
    <citation type="submission" date="2015-07" db="EMBL/GenBank/DDBJ databases">
        <title>The genome of Dufourea novaeangliae.</title>
        <authorList>
            <person name="Pan H."/>
            <person name="Kapheim K."/>
        </authorList>
    </citation>
    <scope>NUCLEOTIDE SEQUENCE [LARGE SCALE GENOMIC DNA]</scope>
    <source>
        <strain evidence="1">0120121106</strain>
        <tissue evidence="1">Whole body</tissue>
    </source>
</reference>
<accession>A0A154P4C0</accession>
<proteinExistence type="predicted"/>
<dbReference type="AlphaFoldDB" id="A0A154P4C0"/>
<keyword evidence="2" id="KW-1185">Reference proteome</keyword>
<protein>
    <submittedName>
        <fullName evidence="1">Uncharacterized protein</fullName>
    </submittedName>
</protein>
<gene>
    <name evidence="1" type="ORF">WN55_07539</name>
</gene>
<organism evidence="1 2">
    <name type="scientific">Dufourea novaeangliae</name>
    <name type="common">Sweat bee</name>
    <dbReference type="NCBI Taxonomy" id="178035"/>
    <lineage>
        <taxon>Eukaryota</taxon>
        <taxon>Metazoa</taxon>
        <taxon>Ecdysozoa</taxon>
        <taxon>Arthropoda</taxon>
        <taxon>Hexapoda</taxon>
        <taxon>Insecta</taxon>
        <taxon>Pterygota</taxon>
        <taxon>Neoptera</taxon>
        <taxon>Endopterygota</taxon>
        <taxon>Hymenoptera</taxon>
        <taxon>Apocrita</taxon>
        <taxon>Aculeata</taxon>
        <taxon>Apoidea</taxon>
        <taxon>Anthophila</taxon>
        <taxon>Halictidae</taxon>
        <taxon>Rophitinae</taxon>
        <taxon>Dufourea</taxon>
    </lineage>
</organism>
<evidence type="ECO:0000313" key="2">
    <source>
        <dbReference type="Proteomes" id="UP000076502"/>
    </source>
</evidence>
<dbReference type="Proteomes" id="UP000076502">
    <property type="component" value="Unassembled WGS sequence"/>
</dbReference>
<sequence>MIKKLSNDGSGSRALVNNNITAYVLLVKRSVSHDEGEITPRQLTESGKRAAGAHRCIFHVFSSYCRIEGLSLGY</sequence>
<dbReference type="EMBL" id="KQ434812">
    <property type="protein sequence ID" value="KZC06766.1"/>
    <property type="molecule type" value="Genomic_DNA"/>
</dbReference>